<evidence type="ECO:0000313" key="6">
    <source>
        <dbReference type="EMBL" id="MDR7377716.1"/>
    </source>
</evidence>
<evidence type="ECO:0000256" key="1">
    <source>
        <dbReference type="ARBA" id="ARBA00022723"/>
    </source>
</evidence>
<dbReference type="RefSeq" id="WP_310373322.1">
    <property type="nucleotide sequence ID" value="NZ_JAVDXT010000002.1"/>
</dbReference>
<keyword evidence="1" id="KW-0479">Metal-binding</keyword>
<feature type="domain" description="Zinc finger DksA/TraR C4-type" evidence="5">
    <location>
        <begin position="87"/>
        <end position="121"/>
    </location>
</feature>
<organism evidence="6 7">
    <name type="scientific">Rhodoferax ferrireducens</name>
    <dbReference type="NCBI Taxonomy" id="192843"/>
    <lineage>
        <taxon>Bacteria</taxon>
        <taxon>Pseudomonadati</taxon>
        <taxon>Pseudomonadota</taxon>
        <taxon>Betaproteobacteria</taxon>
        <taxon>Burkholderiales</taxon>
        <taxon>Comamonadaceae</taxon>
        <taxon>Rhodoferax</taxon>
    </lineage>
</organism>
<gene>
    <name evidence="6" type="ORF">J2X19_002395</name>
</gene>
<dbReference type="InterPro" id="IPR000962">
    <property type="entry name" value="Znf_DskA_TraR"/>
</dbReference>
<proteinExistence type="predicted"/>
<keyword evidence="7" id="KW-1185">Reference proteome</keyword>
<reference evidence="6 7" key="1">
    <citation type="submission" date="2023-07" db="EMBL/GenBank/DDBJ databases">
        <title>Sorghum-associated microbial communities from plants grown in Nebraska, USA.</title>
        <authorList>
            <person name="Schachtman D."/>
        </authorList>
    </citation>
    <scope>NUCLEOTIDE SEQUENCE [LARGE SCALE GENOMIC DNA]</scope>
    <source>
        <strain evidence="6 7">BE313</strain>
    </source>
</reference>
<dbReference type="Pfam" id="PF01258">
    <property type="entry name" value="zf-dskA_traR"/>
    <property type="match status" value="1"/>
</dbReference>
<keyword evidence="3" id="KW-0862">Zinc</keyword>
<comment type="caution">
    <text evidence="6">The sequence shown here is derived from an EMBL/GenBank/DDBJ whole genome shotgun (WGS) entry which is preliminary data.</text>
</comment>
<sequence>MHPHLSTEQRNTIGQALQARRLSLQNDLAQHPNSVSSAGLAQEALAQGGDDFAQDTGEREVDRALTDMDMQELAAITRAEQHLQDDNFGICVDCVQPIPFERLRVEPQSLRCVACASIFERKL</sequence>
<dbReference type="Gene3D" id="1.20.120.910">
    <property type="entry name" value="DksA, coiled-coil domain"/>
    <property type="match status" value="1"/>
</dbReference>
<evidence type="ECO:0000259" key="5">
    <source>
        <dbReference type="Pfam" id="PF01258"/>
    </source>
</evidence>
<protein>
    <submittedName>
        <fullName evidence="6">RNA polymerase-binding transcription factor DksA</fullName>
    </submittedName>
</protein>
<evidence type="ECO:0000313" key="7">
    <source>
        <dbReference type="Proteomes" id="UP001180487"/>
    </source>
</evidence>
<dbReference type="PANTHER" id="PTHR33823:SF4">
    <property type="entry name" value="GENERAL STRESS PROTEIN 16O"/>
    <property type="match status" value="1"/>
</dbReference>
<feature type="zinc finger region" description="dksA C4-type" evidence="4">
    <location>
        <begin position="91"/>
        <end position="115"/>
    </location>
</feature>
<keyword evidence="2" id="KW-0863">Zinc-finger</keyword>
<evidence type="ECO:0000256" key="2">
    <source>
        <dbReference type="ARBA" id="ARBA00022771"/>
    </source>
</evidence>
<name>A0ABU2C8U2_9BURK</name>
<dbReference type="PANTHER" id="PTHR33823">
    <property type="entry name" value="RNA POLYMERASE-BINDING TRANSCRIPTION FACTOR DKSA-RELATED"/>
    <property type="match status" value="1"/>
</dbReference>
<accession>A0ABU2C8U2</accession>
<evidence type="ECO:0000256" key="4">
    <source>
        <dbReference type="PROSITE-ProRule" id="PRU00510"/>
    </source>
</evidence>
<dbReference type="SUPFAM" id="SSF57716">
    <property type="entry name" value="Glucocorticoid receptor-like (DNA-binding domain)"/>
    <property type="match status" value="1"/>
</dbReference>
<dbReference type="PROSITE" id="PS51128">
    <property type="entry name" value="ZF_DKSA_2"/>
    <property type="match status" value="1"/>
</dbReference>
<dbReference type="EMBL" id="JAVDXT010000002">
    <property type="protein sequence ID" value="MDR7377716.1"/>
    <property type="molecule type" value="Genomic_DNA"/>
</dbReference>
<dbReference type="Proteomes" id="UP001180487">
    <property type="component" value="Unassembled WGS sequence"/>
</dbReference>
<evidence type="ECO:0000256" key="3">
    <source>
        <dbReference type="ARBA" id="ARBA00022833"/>
    </source>
</evidence>